<proteinExistence type="evidence at transcript level"/>
<dbReference type="EMBL" id="BT066077">
    <property type="protein sequence ID" value="ACN31953.1"/>
    <property type="molecule type" value="mRNA"/>
</dbReference>
<feature type="compositionally biased region" description="Low complexity" evidence="1">
    <location>
        <begin position="1"/>
        <end position="14"/>
    </location>
</feature>
<dbReference type="HOGENOM" id="CLU_2561675_0_0_1"/>
<sequence length="82" mass="9245">MAVRAPSVRASSPSSRRRSRAPHAQITICLRASRNRRSSVGDQVIKLSEFYEAEDPEHLFGESKCPLTHYVPFTFNALSRIT</sequence>
<accession>C0PCQ8</accession>
<reference evidence="2" key="1">
    <citation type="journal article" date="2009" name="PLoS Genet.">
        <title>Sequencing, mapping, and analysis of 27,455 maize full-length cDNAs.</title>
        <authorList>
            <person name="Soderlund C."/>
            <person name="Descour A."/>
            <person name="Kudrna D."/>
            <person name="Bomhoff M."/>
            <person name="Boyd L."/>
            <person name="Currie J."/>
            <person name="Angelova A."/>
            <person name="Collura K."/>
            <person name="Wissotski M."/>
            <person name="Ashley E."/>
            <person name="Morrow D."/>
            <person name="Fernandes J."/>
            <person name="Walbot V."/>
            <person name="Yu Y."/>
        </authorList>
    </citation>
    <scope>NUCLEOTIDE SEQUENCE</scope>
    <source>
        <strain evidence="2">B73</strain>
    </source>
</reference>
<evidence type="ECO:0000313" key="2">
    <source>
        <dbReference type="EMBL" id="ACN31953.1"/>
    </source>
</evidence>
<organism evidence="2">
    <name type="scientific">Zea mays</name>
    <name type="common">Maize</name>
    <dbReference type="NCBI Taxonomy" id="4577"/>
    <lineage>
        <taxon>Eukaryota</taxon>
        <taxon>Viridiplantae</taxon>
        <taxon>Streptophyta</taxon>
        <taxon>Embryophyta</taxon>
        <taxon>Tracheophyta</taxon>
        <taxon>Spermatophyta</taxon>
        <taxon>Magnoliopsida</taxon>
        <taxon>Liliopsida</taxon>
        <taxon>Poales</taxon>
        <taxon>Poaceae</taxon>
        <taxon>PACMAD clade</taxon>
        <taxon>Panicoideae</taxon>
        <taxon>Andropogonodae</taxon>
        <taxon>Andropogoneae</taxon>
        <taxon>Tripsacinae</taxon>
        <taxon>Zea</taxon>
    </lineage>
</organism>
<feature type="region of interest" description="Disordered" evidence="1">
    <location>
        <begin position="1"/>
        <end position="23"/>
    </location>
</feature>
<evidence type="ECO:0000256" key="1">
    <source>
        <dbReference type="SAM" id="MobiDB-lite"/>
    </source>
</evidence>
<name>C0PCQ8_MAIZE</name>
<dbReference type="AlphaFoldDB" id="C0PCQ8"/>
<protein>
    <submittedName>
        <fullName evidence="2">Uncharacterized protein</fullName>
    </submittedName>
</protein>